<gene>
    <name evidence="2" type="ORF">PMI13_02203</name>
</gene>
<keyword evidence="1" id="KW-0732">Signal</keyword>
<dbReference type="PATRIC" id="fig|1144316.3.peg.2219"/>
<dbReference type="RefSeq" id="WP_007843523.1">
    <property type="nucleotide sequence ID" value="NZ_AKJY01000035.1"/>
</dbReference>
<name>J3CI31_9FLAO</name>
<feature type="chain" id="PRO_5003763541" evidence="1">
    <location>
        <begin position="19"/>
        <end position="150"/>
    </location>
</feature>
<accession>J3CI31</accession>
<dbReference type="EMBL" id="AKJY01000035">
    <property type="protein sequence ID" value="EJL71866.1"/>
    <property type="molecule type" value="Genomic_DNA"/>
</dbReference>
<dbReference type="Proteomes" id="UP000007509">
    <property type="component" value="Unassembled WGS sequence"/>
</dbReference>
<sequence length="150" mass="17251">MKLYSFLFLLLFNFPVTAQVLNKTSINLAYRYTGRNVLQAGLEFKTNDSSAQSLIAGASFLYTRINRENKFLPEVSFHYTNIKGQLFGVSLNPYSVEPRLGFSLFNLMYLNTGYALPIHKEKYFKGITFGIQFNIAPVKSSQFYDHLKMM</sequence>
<dbReference type="AlphaFoldDB" id="J3CI31"/>
<reference evidence="2 3" key="1">
    <citation type="journal article" date="2012" name="J. Bacteriol.">
        <title>Twenty-one genome sequences from Pseudomonas species and 19 genome sequences from diverse bacteria isolated from the rhizosphere and endosphere of Populus deltoides.</title>
        <authorList>
            <person name="Brown S.D."/>
            <person name="Utturkar S.M."/>
            <person name="Klingeman D.M."/>
            <person name="Johnson C.M."/>
            <person name="Martin S.L."/>
            <person name="Land M.L."/>
            <person name="Lu T.Y."/>
            <person name="Schadt C.W."/>
            <person name="Doktycz M.J."/>
            <person name="Pelletier D.A."/>
        </authorList>
    </citation>
    <scope>NUCLEOTIDE SEQUENCE [LARGE SCALE GENOMIC DNA]</scope>
    <source>
        <strain evidence="2 3">CF314</strain>
    </source>
</reference>
<keyword evidence="3" id="KW-1185">Reference proteome</keyword>
<dbReference type="OrthoDB" id="1149207at2"/>
<organism evidence="2 3">
    <name type="scientific">Chryseobacterium populi</name>
    <dbReference type="NCBI Taxonomy" id="1144316"/>
    <lineage>
        <taxon>Bacteria</taxon>
        <taxon>Pseudomonadati</taxon>
        <taxon>Bacteroidota</taxon>
        <taxon>Flavobacteriia</taxon>
        <taxon>Flavobacteriales</taxon>
        <taxon>Weeksellaceae</taxon>
        <taxon>Chryseobacterium group</taxon>
        <taxon>Chryseobacterium</taxon>
    </lineage>
</organism>
<evidence type="ECO:0000313" key="2">
    <source>
        <dbReference type="EMBL" id="EJL71866.1"/>
    </source>
</evidence>
<feature type="signal peptide" evidence="1">
    <location>
        <begin position="1"/>
        <end position="18"/>
    </location>
</feature>
<evidence type="ECO:0000313" key="3">
    <source>
        <dbReference type="Proteomes" id="UP000007509"/>
    </source>
</evidence>
<protein>
    <submittedName>
        <fullName evidence="2">Uncharacterized protein</fullName>
    </submittedName>
</protein>
<evidence type="ECO:0000256" key="1">
    <source>
        <dbReference type="SAM" id="SignalP"/>
    </source>
</evidence>
<comment type="caution">
    <text evidence="2">The sequence shown here is derived from an EMBL/GenBank/DDBJ whole genome shotgun (WGS) entry which is preliminary data.</text>
</comment>
<proteinExistence type="predicted"/>